<evidence type="ECO:0000256" key="4">
    <source>
        <dbReference type="ARBA" id="ARBA00022448"/>
    </source>
</evidence>
<dbReference type="Pfam" id="PF07928">
    <property type="entry name" value="Vps54"/>
    <property type="match status" value="1"/>
</dbReference>
<keyword evidence="6" id="KW-0333">Golgi apparatus</keyword>
<evidence type="ECO:0000256" key="5">
    <source>
        <dbReference type="ARBA" id="ARBA00022927"/>
    </source>
</evidence>
<proteinExistence type="inferred from homology"/>
<feature type="compositionally biased region" description="Basic and acidic residues" evidence="8">
    <location>
        <begin position="753"/>
        <end position="768"/>
    </location>
</feature>
<dbReference type="STRING" id="1280837.A0A316VDM7"/>
<dbReference type="GO" id="GO:0019905">
    <property type="term" value="F:syntaxin binding"/>
    <property type="evidence" value="ECO:0007669"/>
    <property type="project" value="TreeGrafter"/>
</dbReference>
<gene>
    <name evidence="11" type="ORF">FA14DRAFT_136685</name>
</gene>
<dbReference type="InterPro" id="IPR012501">
    <property type="entry name" value="Vps54_C"/>
</dbReference>
<name>A0A316VDM7_9BASI</name>
<comment type="subcellular location">
    <subcellularLocation>
        <location evidence="1">Golgi apparatus</location>
        <location evidence="1">trans-Golgi network</location>
    </subcellularLocation>
</comment>
<feature type="compositionally biased region" description="Low complexity" evidence="8">
    <location>
        <begin position="1"/>
        <end position="18"/>
    </location>
</feature>
<organism evidence="11 12">
    <name type="scientific">Meira miltonrushii</name>
    <dbReference type="NCBI Taxonomy" id="1280837"/>
    <lineage>
        <taxon>Eukaryota</taxon>
        <taxon>Fungi</taxon>
        <taxon>Dikarya</taxon>
        <taxon>Basidiomycota</taxon>
        <taxon>Ustilaginomycotina</taxon>
        <taxon>Exobasidiomycetes</taxon>
        <taxon>Exobasidiales</taxon>
        <taxon>Brachybasidiaceae</taxon>
        <taxon>Meira</taxon>
    </lineage>
</organism>
<feature type="region of interest" description="Disordered" evidence="8">
    <location>
        <begin position="102"/>
        <end position="133"/>
    </location>
</feature>
<keyword evidence="4" id="KW-0813">Transport</keyword>
<dbReference type="GeneID" id="37018805"/>
<feature type="non-terminal residue" evidence="11">
    <location>
        <position position="1009"/>
    </location>
</feature>
<dbReference type="GO" id="GO:0015031">
    <property type="term" value="P:protein transport"/>
    <property type="evidence" value="ECO:0007669"/>
    <property type="project" value="UniProtKB-KW"/>
</dbReference>
<dbReference type="Pfam" id="PF10475">
    <property type="entry name" value="Vps54_N"/>
    <property type="match status" value="1"/>
</dbReference>
<protein>
    <recommendedName>
        <fullName evidence="3">Vacuolar protein sorting-associated protein 54</fullName>
    </recommendedName>
</protein>
<evidence type="ECO:0000313" key="12">
    <source>
        <dbReference type="Proteomes" id="UP000245771"/>
    </source>
</evidence>
<dbReference type="GO" id="GO:0006896">
    <property type="term" value="P:Golgi to vacuole transport"/>
    <property type="evidence" value="ECO:0007669"/>
    <property type="project" value="TreeGrafter"/>
</dbReference>
<feature type="region of interest" description="Disordered" evidence="8">
    <location>
        <begin position="1"/>
        <end position="60"/>
    </location>
</feature>
<dbReference type="GO" id="GO:0005829">
    <property type="term" value="C:cytosol"/>
    <property type="evidence" value="ECO:0007669"/>
    <property type="project" value="GOC"/>
</dbReference>
<evidence type="ECO:0000313" key="11">
    <source>
        <dbReference type="EMBL" id="PWN34101.1"/>
    </source>
</evidence>
<dbReference type="RefSeq" id="XP_025354403.1">
    <property type="nucleotide sequence ID" value="XM_025497024.1"/>
</dbReference>
<feature type="region of interest" description="Disordered" evidence="8">
    <location>
        <begin position="748"/>
        <end position="768"/>
    </location>
</feature>
<dbReference type="PANTHER" id="PTHR12965:SF0">
    <property type="entry name" value="VACUOLAR PROTEIN SORTING-ASSOCIATED PROTEIN 54"/>
    <property type="match status" value="1"/>
</dbReference>
<dbReference type="Proteomes" id="UP000245771">
    <property type="component" value="Unassembled WGS sequence"/>
</dbReference>
<dbReference type="InterPro" id="IPR039745">
    <property type="entry name" value="Vps54"/>
</dbReference>
<dbReference type="GO" id="GO:0042147">
    <property type="term" value="P:retrograde transport, endosome to Golgi"/>
    <property type="evidence" value="ECO:0007669"/>
    <property type="project" value="InterPro"/>
</dbReference>
<dbReference type="AlphaFoldDB" id="A0A316VDM7"/>
<evidence type="ECO:0000256" key="8">
    <source>
        <dbReference type="SAM" id="MobiDB-lite"/>
    </source>
</evidence>
<sequence length="1009" mass="110939">MTSSSAGGSQANGSSRSRQYGETRESIQSPSRVLSPALSDADSSTSSTATGRRDSVNTSRKLGNLQGAGLSSLSLALGADHGYTAGSSLVGFNAISTLLNNPNKVSRPIDPSSSRYPSISQSHTDIPKVKRSDYESTINSLKSEWDRYQRNQKLGIRGDVSVIDDAPSTTKGRQSVDDEEVSRRALGKKRLPPLSTVPQVFFSEEFDLGNPYTFDLVTERYKAASSTSSGNASRNGSIATGYDVALNQMLQEKLSYYSDVVEQHLILEISARSSSFFAALGNLKDLEAESRSCLDKVEELRRELDDRDEGIAKAGLSLIREQAKRRETVERLEAVGLMNQLCEKRDLCQLLVQNNEWSEALDVMQDLQNVIQGKTKLLPRPTDGAQNNSAIPPHVEIEFENVVAVQALGPQLEEMQNNISSQLEVELLNILLTDLTDRVGKPVEDTAAKPSNIDPSALSKRIEAHIGGLVRTGGMDRLMTAYKDAILREARKIMRTFLCDAQLPSLNGSTNEKPEWLNHLATLIEDDEAAQGKADAKLGPGGLEAAQKLQNMEHTQFLGLLRTLLRGLTAFVSGVDSQRRVLVHILDKQARSKDNESSTGTNGEAQIEIVMPNGVSPSLPNTLTGIITEACSATHILASRFLSLRSLTHTVLPLRQFLGVFHLAWTFILESEGICGRMIVGLRGVVLNQAKAWLGNFHKVRIEKAAKAVEEEQWGQADVLPRQQSEITLVIESATSDPPSFVVGKESIQGEASAEKESGENKDSEPKMKSVTIEDKQFFVVSASLDVLDMLVEYLQVIINLPLLSTEIMGRVVEFLKQFNSRTCQVVLGAGAMRSAGLKNITAKHLALASQSLSIMILLIPYIREAVRRHLNARQAVMLVEFDKLKRDYQEHQFEIHSKLVAIMSDRLTVHCRSLSSIEWAASIEGDGPVGAVKPMMDLVKETTTLHKVLCKYLQPSVVEAVIGQVLVSIDKRIAAEFRKIETHDENSTKRVKAVRDHFNEKFGTLKHV</sequence>
<keyword evidence="5" id="KW-0653">Protein transport</keyword>
<feature type="compositionally biased region" description="Low complexity" evidence="8">
    <location>
        <begin position="106"/>
        <end position="122"/>
    </location>
</feature>
<evidence type="ECO:0000259" key="9">
    <source>
        <dbReference type="Pfam" id="PF07928"/>
    </source>
</evidence>
<dbReference type="GO" id="GO:0000938">
    <property type="term" value="C:GARP complex"/>
    <property type="evidence" value="ECO:0007669"/>
    <property type="project" value="InterPro"/>
</dbReference>
<evidence type="ECO:0000256" key="6">
    <source>
        <dbReference type="ARBA" id="ARBA00023034"/>
    </source>
</evidence>
<dbReference type="Gene3D" id="6.10.250.860">
    <property type="match status" value="1"/>
</dbReference>
<dbReference type="PANTHER" id="PTHR12965">
    <property type="entry name" value="VACUOLAR PROTEIN SORTING 54"/>
    <property type="match status" value="1"/>
</dbReference>
<evidence type="ECO:0000259" key="10">
    <source>
        <dbReference type="Pfam" id="PF10475"/>
    </source>
</evidence>
<feature type="region of interest" description="Disordered" evidence="8">
    <location>
        <begin position="159"/>
        <end position="183"/>
    </location>
</feature>
<dbReference type="InParanoid" id="A0A316VDM7"/>
<feature type="domain" description="Vacuolar protein sorting-associated protein 54 C-terminal" evidence="9">
    <location>
        <begin position="776"/>
        <end position="907"/>
    </location>
</feature>
<reference evidence="11 12" key="1">
    <citation type="journal article" date="2018" name="Mol. Biol. Evol.">
        <title>Broad Genomic Sampling Reveals a Smut Pathogenic Ancestry of the Fungal Clade Ustilaginomycotina.</title>
        <authorList>
            <person name="Kijpornyongpan T."/>
            <person name="Mondo S.J."/>
            <person name="Barry K."/>
            <person name="Sandor L."/>
            <person name="Lee J."/>
            <person name="Lipzen A."/>
            <person name="Pangilinan J."/>
            <person name="LaButti K."/>
            <person name="Hainaut M."/>
            <person name="Henrissat B."/>
            <person name="Grigoriev I.V."/>
            <person name="Spatafora J.W."/>
            <person name="Aime M.C."/>
        </authorList>
    </citation>
    <scope>NUCLEOTIDE SEQUENCE [LARGE SCALE GENOMIC DNA]</scope>
    <source>
        <strain evidence="11 12">MCA 3882</strain>
    </source>
</reference>
<dbReference type="EMBL" id="KZ819604">
    <property type="protein sequence ID" value="PWN34101.1"/>
    <property type="molecule type" value="Genomic_DNA"/>
</dbReference>
<dbReference type="FunCoup" id="A0A316VDM7">
    <property type="interactions" value="231"/>
</dbReference>
<accession>A0A316VDM7</accession>
<keyword evidence="12" id="KW-1185">Reference proteome</keyword>
<evidence type="ECO:0000256" key="1">
    <source>
        <dbReference type="ARBA" id="ARBA00004601"/>
    </source>
</evidence>
<comment type="similarity">
    <text evidence="2">Belongs to the VPS54 family.</text>
</comment>
<keyword evidence="7" id="KW-0175">Coiled coil</keyword>
<feature type="compositionally biased region" description="Low complexity" evidence="8">
    <location>
        <begin position="34"/>
        <end position="50"/>
    </location>
</feature>
<dbReference type="OrthoDB" id="10259024at2759"/>
<feature type="domain" description="Vacuolar protein sorting-associated protein 54 N-terminal" evidence="10">
    <location>
        <begin position="196"/>
        <end position="373"/>
    </location>
</feature>
<evidence type="ECO:0000256" key="7">
    <source>
        <dbReference type="ARBA" id="ARBA00023054"/>
    </source>
</evidence>
<dbReference type="InterPro" id="IPR019515">
    <property type="entry name" value="VPS54_N"/>
</dbReference>
<evidence type="ECO:0000256" key="3">
    <source>
        <dbReference type="ARBA" id="ARBA00017665"/>
    </source>
</evidence>
<evidence type="ECO:0000256" key="2">
    <source>
        <dbReference type="ARBA" id="ARBA00009150"/>
    </source>
</evidence>